<dbReference type="Gene3D" id="3.30.450.20">
    <property type="entry name" value="PAS domain"/>
    <property type="match status" value="1"/>
</dbReference>
<dbReference type="SMART" id="SM00388">
    <property type="entry name" value="HisKA"/>
    <property type="match status" value="1"/>
</dbReference>
<feature type="transmembrane region" description="Helical" evidence="5">
    <location>
        <begin position="158"/>
        <end position="178"/>
    </location>
</feature>
<keyword evidence="3 4" id="KW-0597">Phosphoprotein</keyword>
<keyword evidence="9" id="KW-1185">Reference proteome</keyword>
<dbReference type="GO" id="GO:0000155">
    <property type="term" value="F:phosphorelay sensor kinase activity"/>
    <property type="evidence" value="ECO:0007669"/>
    <property type="project" value="InterPro"/>
</dbReference>
<dbReference type="InterPro" id="IPR004358">
    <property type="entry name" value="Sig_transdc_His_kin-like_C"/>
</dbReference>
<dbReference type="PANTHER" id="PTHR43065">
    <property type="entry name" value="SENSOR HISTIDINE KINASE"/>
    <property type="match status" value="1"/>
</dbReference>
<evidence type="ECO:0000259" key="7">
    <source>
        <dbReference type="PROSITE" id="PS50110"/>
    </source>
</evidence>
<evidence type="ECO:0000256" key="5">
    <source>
        <dbReference type="SAM" id="Phobius"/>
    </source>
</evidence>
<dbReference type="SMART" id="SM00387">
    <property type="entry name" value="HATPase_c"/>
    <property type="match status" value="1"/>
</dbReference>
<dbReference type="SUPFAM" id="SSF47384">
    <property type="entry name" value="Homodimeric domain of signal transducing histidine kinase"/>
    <property type="match status" value="1"/>
</dbReference>
<dbReference type="InterPro" id="IPR003594">
    <property type="entry name" value="HATPase_dom"/>
</dbReference>
<dbReference type="PROSITE" id="PS50110">
    <property type="entry name" value="RESPONSE_REGULATORY"/>
    <property type="match status" value="1"/>
</dbReference>
<gene>
    <name evidence="8" type="ORF">TRP8649_03581</name>
</gene>
<evidence type="ECO:0000259" key="6">
    <source>
        <dbReference type="PROSITE" id="PS50109"/>
    </source>
</evidence>
<dbReference type="InterPro" id="IPR003661">
    <property type="entry name" value="HisK_dim/P_dom"/>
</dbReference>
<dbReference type="InterPro" id="IPR011006">
    <property type="entry name" value="CheY-like_superfamily"/>
</dbReference>
<feature type="modified residue" description="4-aspartylphosphate" evidence="4">
    <location>
        <position position="644"/>
    </location>
</feature>
<protein>
    <recommendedName>
        <fullName evidence="2">histidine kinase</fullName>
        <ecNumber evidence="2">2.7.13.3</ecNumber>
    </recommendedName>
</protein>
<evidence type="ECO:0000256" key="3">
    <source>
        <dbReference type="ARBA" id="ARBA00022553"/>
    </source>
</evidence>
<dbReference type="Gene3D" id="3.40.50.2300">
    <property type="match status" value="1"/>
</dbReference>
<dbReference type="SUPFAM" id="SSF55785">
    <property type="entry name" value="PYP-like sensor domain (PAS domain)"/>
    <property type="match status" value="1"/>
</dbReference>
<dbReference type="CDD" id="cd00130">
    <property type="entry name" value="PAS"/>
    <property type="match status" value="1"/>
</dbReference>
<feature type="domain" description="Histidine kinase" evidence="6">
    <location>
        <begin position="346"/>
        <end position="569"/>
    </location>
</feature>
<dbReference type="Proteomes" id="UP000225972">
    <property type="component" value="Unassembled WGS sequence"/>
</dbReference>
<dbReference type="PRINTS" id="PR00344">
    <property type="entry name" value="BCTRLSENSOR"/>
</dbReference>
<keyword evidence="5" id="KW-1133">Transmembrane helix</keyword>
<dbReference type="EC" id="2.7.13.3" evidence="2"/>
<dbReference type="InterPro" id="IPR036890">
    <property type="entry name" value="HATPase_C_sf"/>
</dbReference>
<evidence type="ECO:0000256" key="4">
    <source>
        <dbReference type="PROSITE-ProRule" id="PRU00169"/>
    </source>
</evidence>
<evidence type="ECO:0000313" key="8">
    <source>
        <dbReference type="EMBL" id="SMX29447.1"/>
    </source>
</evidence>
<dbReference type="Pfam" id="PF13188">
    <property type="entry name" value="PAS_8"/>
    <property type="match status" value="1"/>
</dbReference>
<feature type="transmembrane region" description="Helical" evidence="5">
    <location>
        <begin position="49"/>
        <end position="67"/>
    </location>
</feature>
<comment type="catalytic activity">
    <reaction evidence="1">
        <text>ATP + protein L-histidine = ADP + protein N-phospho-L-histidine.</text>
        <dbReference type="EC" id="2.7.13.3"/>
    </reaction>
</comment>
<dbReference type="PROSITE" id="PS50109">
    <property type="entry name" value="HIS_KIN"/>
    <property type="match status" value="1"/>
</dbReference>
<dbReference type="InterPro" id="IPR000014">
    <property type="entry name" value="PAS"/>
</dbReference>
<feature type="transmembrane region" description="Helical" evidence="5">
    <location>
        <begin position="24"/>
        <end position="43"/>
    </location>
</feature>
<evidence type="ECO:0000313" key="9">
    <source>
        <dbReference type="Proteomes" id="UP000225972"/>
    </source>
</evidence>
<dbReference type="Pfam" id="PF00512">
    <property type="entry name" value="HisKA"/>
    <property type="match status" value="1"/>
</dbReference>
<feature type="transmembrane region" description="Helical" evidence="5">
    <location>
        <begin position="126"/>
        <end position="146"/>
    </location>
</feature>
<keyword evidence="5" id="KW-0812">Transmembrane</keyword>
<evidence type="ECO:0000256" key="1">
    <source>
        <dbReference type="ARBA" id="ARBA00000085"/>
    </source>
</evidence>
<feature type="transmembrane region" description="Helical" evidence="5">
    <location>
        <begin position="74"/>
        <end position="94"/>
    </location>
</feature>
<dbReference type="AlphaFoldDB" id="A0A238JH32"/>
<dbReference type="PANTHER" id="PTHR43065:SF49">
    <property type="entry name" value="HISTIDINE KINASE"/>
    <property type="match status" value="1"/>
</dbReference>
<organism evidence="8 9">
    <name type="scientific">Pelagimonas phthalicica</name>
    <dbReference type="NCBI Taxonomy" id="1037362"/>
    <lineage>
        <taxon>Bacteria</taxon>
        <taxon>Pseudomonadati</taxon>
        <taxon>Pseudomonadota</taxon>
        <taxon>Alphaproteobacteria</taxon>
        <taxon>Rhodobacterales</taxon>
        <taxon>Roseobacteraceae</taxon>
        <taxon>Pelagimonas</taxon>
    </lineage>
</organism>
<dbReference type="OrthoDB" id="9796100at2"/>
<dbReference type="CDD" id="cd00082">
    <property type="entry name" value="HisKA"/>
    <property type="match status" value="1"/>
</dbReference>
<name>A0A238JH32_9RHOB</name>
<evidence type="ECO:0000256" key="2">
    <source>
        <dbReference type="ARBA" id="ARBA00012438"/>
    </source>
</evidence>
<dbReference type="Pfam" id="PF02518">
    <property type="entry name" value="HATPase_c"/>
    <property type="match status" value="1"/>
</dbReference>
<proteinExistence type="predicted"/>
<sequence>MPNRRGTEPNNLLRKNIRKHFEPFFKVLIAAFTIGLLISFHRIHALGFSFYWLAQSLMIVVTIGLLLNHHRFRLKVLTPIILALIYLMSVIGLARLGLAAGSFLVLFVIPMFLVALISFRAAIWSLIAIAVTILALGVLHATEIIVPVMNVSAFNNHWGHWLFFAFLFSVSAYAAVYVTHMLRSYWTESYTKLKQSHEEVQALIDHSPGGILIYDLNLEQFTSANPTAGEQFGADPQELLQGQTYDDLFSDLSDYSDPKAMTLKDYVQAAYEGETNLVEAELLPLSGPPLSVDLTISHLPIPDRDVVRLTSVDNSRRKFAELERQSLEAQLAQSQRLEAVGKLSGGVAHDFNNLLAVILGNVEFLREETTNPEHITMLNAIANSVQRGSDLTQNMLSFARQARLTPQEVKLNDVVRNIENWAGRTLPANVDVEVSLLAGLWSIEADPSALQNAILNLLINARDAMPEGGKLTIETANLRIDDDYIFERSEEVPPGRYVMLAISDTGAGIPVEIVERIFEPFFSTKPAGQGTGLGLSMVLGFMRQSGGTIRVYSEPNEGTTFKLYFPISAGAAKDLPAAGATVAERKKPLLSGETVLVVEDEDELLHLLEATLTKAGYNVITASSGDEAFNKFKTFPHIDLLLTDIVMPGTLQGTSLSKALRKIDPKLPAVFMSGYASEATVHGNGLRPEDIRLMKPVTRQALLSALEQALAHAKGHTNA</sequence>
<dbReference type="SUPFAM" id="SSF55874">
    <property type="entry name" value="ATPase domain of HSP90 chaperone/DNA topoisomerase II/histidine kinase"/>
    <property type="match status" value="1"/>
</dbReference>
<dbReference type="InterPro" id="IPR005467">
    <property type="entry name" value="His_kinase_dom"/>
</dbReference>
<dbReference type="Gene3D" id="3.30.565.10">
    <property type="entry name" value="Histidine kinase-like ATPase, C-terminal domain"/>
    <property type="match status" value="1"/>
</dbReference>
<keyword evidence="5" id="KW-0472">Membrane</keyword>
<dbReference type="Pfam" id="PF00072">
    <property type="entry name" value="Response_reg"/>
    <property type="match status" value="1"/>
</dbReference>
<dbReference type="InterPro" id="IPR035965">
    <property type="entry name" value="PAS-like_dom_sf"/>
</dbReference>
<feature type="domain" description="Response regulatory" evidence="7">
    <location>
        <begin position="594"/>
        <end position="710"/>
    </location>
</feature>
<reference evidence="9" key="1">
    <citation type="submission" date="2017-05" db="EMBL/GenBank/DDBJ databases">
        <authorList>
            <person name="Rodrigo-Torres L."/>
            <person name="Arahal R. D."/>
            <person name="Lucena T."/>
        </authorList>
    </citation>
    <scope>NUCLEOTIDE SEQUENCE [LARGE SCALE GENOMIC DNA]</scope>
    <source>
        <strain evidence="9">CECT 8649</strain>
    </source>
</reference>
<accession>A0A238JH32</accession>
<dbReference type="RefSeq" id="WP_099247465.1">
    <property type="nucleotide sequence ID" value="NZ_FXXP01000002.1"/>
</dbReference>
<dbReference type="InterPro" id="IPR001789">
    <property type="entry name" value="Sig_transdc_resp-reg_receiver"/>
</dbReference>
<dbReference type="InterPro" id="IPR036097">
    <property type="entry name" value="HisK_dim/P_sf"/>
</dbReference>
<dbReference type="EMBL" id="FXXP01000002">
    <property type="protein sequence ID" value="SMX29447.1"/>
    <property type="molecule type" value="Genomic_DNA"/>
</dbReference>
<dbReference type="SUPFAM" id="SSF52172">
    <property type="entry name" value="CheY-like"/>
    <property type="match status" value="1"/>
</dbReference>
<feature type="transmembrane region" description="Helical" evidence="5">
    <location>
        <begin position="100"/>
        <end position="119"/>
    </location>
</feature>
<dbReference type="SMART" id="SM00448">
    <property type="entry name" value="REC"/>
    <property type="match status" value="1"/>
</dbReference>
<dbReference type="Gene3D" id="1.10.287.130">
    <property type="match status" value="1"/>
</dbReference>